<dbReference type="AlphaFoldDB" id="A0A2K3KWA1"/>
<reference evidence="1 2" key="1">
    <citation type="journal article" date="2014" name="Am. J. Bot.">
        <title>Genome assembly and annotation for red clover (Trifolium pratense; Fabaceae).</title>
        <authorList>
            <person name="Istvanek J."/>
            <person name="Jaros M."/>
            <person name="Krenek A."/>
            <person name="Repkova J."/>
        </authorList>
    </citation>
    <scope>NUCLEOTIDE SEQUENCE [LARGE SCALE GENOMIC DNA]</scope>
    <source>
        <strain evidence="2">cv. Tatra</strain>
        <tissue evidence="1">Young leaves</tissue>
    </source>
</reference>
<name>A0A2K3KWA1_TRIPR</name>
<accession>A0A2K3KWA1</accession>
<organism evidence="1 2">
    <name type="scientific">Trifolium pratense</name>
    <name type="common">Red clover</name>
    <dbReference type="NCBI Taxonomy" id="57577"/>
    <lineage>
        <taxon>Eukaryota</taxon>
        <taxon>Viridiplantae</taxon>
        <taxon>Streptophyta</taxon>
        <taxon>Embryophyta</taxon>
        <taxon>Tracheophyta</taxon>
        <taxon>Spermatophyta</taxon>
        <taxon>Magnoliopsida</taxon>
        <taxon>eudicotyledons</taxon>
        <taxon>Gunneridae</taxon>
        <taxon>Pentapetalae</taxon>
        <taxon>rosids</taxon>
        <taxon>fabids</taxon>
        <taxon>Fabales</taxon>
        <taxon>Fabaceae</taxon>
        <taxon>Papilionoideae</taxon>
        <taxon>50 kb inversion clade</taxon>
        <taxon>NPAAA clade</taxon>
        <taxon>Hologalegina</taxon>
        <taxon>IRL clade</taxon>
        <taxon>Trifolieae</taxon>
        <taxon>Trifolium</taxon>
    </lineage>
</organism>
<reference evidence="1 2" key="2">
    <citation type="journal article" date="2017" name="Front. Plant Sci.">
        <title>Gene Classification and Mining of Molecular Markers Useful in Red Clover (Trifolium pratense) Breeding.</title>
        <authorList>
            <person name="Istvanek J."/>
            <person name="Dluhosova J."/>
            <person name="Dluhos P."/>
            <person name="Patkova L."/>
            <person name="Nedelnik J."/>
            <person name="Repkova J."/>
        </authorList>
    </citation>
    <scope>NUCLEOTIDE SEQUENCE [LARGE SCALE GENOMIC DNA]</scope>
    <source>
        <strain evidence="2">cv. Tatra</strain>
        <tissue evidence="1">Young leaves</tissue>
    </source>
</reference>
<sequence length="62" mass="7079">MKSDCPTLQKKSGHKGKKEFKPKKVYIAWDDNEISSSSDSESKEYANLALMASHHSDNEYEE</sequence>
<protein>
    <submittedName>
        <fullName evidence="1">Uncharacterized protein</fullName>
    </submittedName>
</protein>
<feature type="non-terminal residue" evidence="1">
    <location>
        <position position="62"/>
    </location>
</feature>
<comment type="caution">
    <text evidence="1">The sequence shown here is derived from an EMBL/GenBank/DDBJ whole genome shotgun (WGS) entry which is preliminary data.</text>
</comment>
<evidence type="ECO:0000313" key="2">
    <source>
        <dbReference type="Proteomes" id="UP000236291"/>
    </source>
</evidence>
<gene>
    <name evidence="1" type="ORF">L195_g057525</name>
</gene>
<evidence type="ECO:0000313" key="1">
    <source>
        <dbReference type="EMBL" id="PNX70570.1"/>
    </source>
</evidence>
<proteinExistence type="predicted"/>
<dbReference type="EMBL" id="ASHM01114501">
    <property type="protein sequence ID" value="PNX70570.1"/>
    <property type="molecule type" value="Genomic_DNA"/>
</dbReference>
<dbReference type="Proteomes" id="UP000236291">
    <property type="component" value="Unassembled WGS sequence"/>
</dbReference>